<dbReference type="SMART" id="SM00612">
    <property type="entry name" value="Kelch"/>
    <property type="match status" value="3"/>
</dbReference>
<reference evidence="2 3" key="1">
    <citation type="submission" date="2015-07" db="EMBL/GenBank/DDBJ databases">
        <title>The draft genome sequence of Leadbetterella sp. JN14-9.</title>
        <authorList>
            <person name="Liu Y."/>
            <person name="Du J."/>
            <person name="Shao Z."/>
        </authorList>
    </citation>
    <scope>NUCLEOTIDE SEQUENCE [LARGE SCALE GENOMIC DNA]</scope>
    <source>
        <strain evidence="2 3">JN14-9</strain>
    </source>
</reference>
<dbReference type="STRING" id="1605367.AFM12_19365"/>
<dbReference type="Gene3D" id="2.60.40.3940">
    <property type="match status" value="1"/>
</dbReference>
<keyword evidence="3" id="KW-1185">Reference proteome</keyword>
<dbReference type="Pfam" id="PF21882">
    <property type="entry name" value="Gp53-like_C"/>
    <property type="match status" value="1"/>
</dbReference>
<gene>
    <name evidence="2" type="ORF">AFM12_19365</name>
</gene>
<dbReference type="PANTHER" id="PTHR45632:SF17">
    <property type="entry name" value="KELCH-LIKE PROTEIN 31"/>
    <property type="match status" value="1"/>
</dbReference>
<accession>A0A0P7BHR0</accession>
<protein>
    <recommendedName>
        <fullName evidence="1">Putative tail fiber protein gp53-like C-terminal domain-containing protein</fullName>
    </recommendedName>
</protein>
<dbReference type="EMBL" id="LGTQ01000024">
    <property type="protein sequence ID" value="KPM46551.1"/>
    <property type="molecule type" value="Genomic_DNA"/>
</dbReference>
<dbReference type="PANTHER" id="PTHR45632">
    <property type="entry name" value="LD33804P"/>
    <property type="match status" value="1"/>
</dbReference>
<dbReference type="Gene3D" id="2.120.10.80">
    <property type="entry name" value="Kelch-type beta propeller"/>
    <property type="match status" value="1"/>
</dbReference>
<sequence length="520" mass="57669">TGEPSLLLDVKSDHQGILIPRMTETERDAMPGPPSGTQIFNETQGSLEILGLGWIDHFGLKIPQAEIDSNFLEEESWKLIDNDLYQYQTNVTFVFDSAVHFINTGSGFHSVYYPKTDTWSIADSFPTPMAPPTSVTQGFQIGNTGYILGLWEVDPSKNLHTQRLWAYNPATDTWTPKASCPQSRAFASSFVINNKAYVLGGFTTNTINNDYIFLKDFYEYNPIADSWKRLTDFYVPIYSAATCSLNGKGYTIFGALKSGFGEIYSSNLYEYDPVSDSWSFRSSLSLDKGRLYALGFSMNGKIYGGFGNRTNDPGSKRYDLWEYDPNINEWTEIATTGIHYISTEHSVSVIGDKAYMGGGPFYVYHKKKYRHSTEVNEAQNINTTIWNRQNNVLQTDSQHIGIGTSEPLATLDVNGSLKVDNWFSEQLTENGFVNMAGVLLQWGTASYSTNNIQNVVFPTPFQTLYSVTANLHSEANNGSGANAPVKLVGTSPSSFNIAGTKGFSGDAVSKVRWIAVGKPN</sequence>
<dbReference type="SUPFAM" id="SSF117281">
    <property type="entry name" value="Kelch motif"/>
    <property type="match status" value="1"/>
</dbReference>
<dbReference type="InterPro" id="IPR006652">
    <property type="entry name" value="Kelch_1"/>
</dbReference>
<dbReference type="RefSeq" id="WP_310586894.1">
    <property type="nucleotide sequence ID" value="NZ_JXSZ01000024.1"/>
</dbReference>
<dbReference type="AlphaFoldDB" id="A0A0P7BHR0"/>
<proteinExistence type="predicted"/>
<comment type="caution">
    <text evidence="2">The sequence shown here is derived from an EMBL/GenBank/DDBJ whole genome shotgun (WGS) entry which is preliminary data.</text>
</comment>
<dbReference type="InterPro" id="IPR015915">
    <property type="entry name" value="Kelch-typ_b-propeller"/>
</dbReference>
<evidence type="ECO:0000313" key="2">
    <source>
        <dbReference type="EMBL" id="KPM46551.1"/>
    </source>
</evidence>
<dbReference type="Pfam" id="PF01344">
    <property type="entry name" value="Kelch_1"/>
    <property type="match status" value="1"/>
</dbReference>
<evidence type="ECO:0000259" key="1">
    <source>
        <dbReference type="Pfam" id="PF21882"/>
    </source>
</evidence>
<evidence type="ECO:0000313" key="3">
    <source>
        <dbReference type="Proteomes" id="UP000050454"/>
    </source>
</evidence>
<feature type="non-terminal residue" evidence="2">
    <location>
        <position position="1"/>
    </location>
</feature>
<dbReference type="Proteomes" id="UP000050454">
    <property type="component" value="Unassembled WGS sequence"/>
</dbReference>
<organism evidence="2 3">
    <name type="scientific">Jiulongibacter sediminis</name>
    <dbReference type="NCBI Taxonomy" id="1605367"/>
    <lineage>
        <taxon>Bacteria</taxon>
        <taxon>Pseudomonadati</taxon>
        <taxon>Bacteroidota</taxon>
        <taxon>Cytophagia</taxon>
        <taxon>Cytophagales</taxon>
        <taxon>Leadbetterellaceae</taxon>
        <taxon>Jiulongibacter</taxon>
    </lineage>
</organism>
<name>A0A0P7BHR0_9BACT</name>
<feature type="domain" description="Putative tail fiber protein gp53-like C-terminal" evidence="1">
    <location>
        <begin position="437"/>
        <end position="517"/>
    </location>
</feature>
<dbReference type="InterPro" id="IPR054075">
    <property type="entry name" value="Gp53-like_C"/>
</dbReference>